<dbReference type="Proteomes" id="UP000680038">
    <property type="component" value="Unassembled WGS sequence"/>
</dbReference>
<comment type="similarity">
    <text evidence="1">Belongs to the sulfatase family.</text>
</comment>
<reference evidence="6" key="1">
    <citation type="submission" date="2021-04" db="EMBL/GenBank/DDBJ databases">
        <authorList>
            <person name="Rodrigo-Torres L."/>
            <person name="Arahal R. D."/>
            <person name="Lucena T."/>
        </authorList>
    </citation>
    <scope>NUCLEOTIDE SEQUENCE</scope>
    <source>
        <strain evidence="6">CECT 9275</strain>
    </source>
</reference>
<dbReference type="SUPFAM" id="SSF53649">
    <property type="entry name" value="Alkaline phosphatase-like"/>
    <property type="match status" value="1"/>
</dbReference>
<protein>
    <submittedName>
        <fullName evidence="6">Bifunctional sulfatase/alpha-L-rhamnosidase</fullName>
    </submittedName>
</protein>
<dbReference type="PANTHER" id="PTHR42693">
    <property type="entry name" value="ARYLSULFATASE FAMILY MEMBER"/>
    <property type="match status" value="1"/>
</dbReference>
<dbReference type="PANTHER" id="PTHR42693:SF53">
    <property type="entry name" value="ENDO-4-O-SULFATASE"/>
    <property type="match status" value="1"/>
</dbReference>
<dbReference type="InterPro" id="IPR024607">
    <property type="entry name" value="Sulfatase_CS"/>
</dbReference>
<evidence type="ECO:0000256" key="4">
    <source>
        <dbReference type="ARBA" id="ARBA00022837"/>
    </source>
</evidence>
<dbReference type="PROSITE" id="PS00523">
    <property type="entry name" value="SULFATASE_1"/>
    <property type="match status" value="1"/>
</dbReference>
<keyword evidence="2" id="KW-0479">Metal-binding</keyword>
<keyword evidence="4" id="KW-0106">Calcium</keyword>
<dbReference type="RefSeq" id="WP_229252662.1">
    <property type="nucleotide sequence ID" value="NZ_CAJRAF010000001.1"/>
</dbReference>
<dbReference type="AlphaFoldDB" id="A0A916JB17"/>
<keyword evidence="7" id="KW-1185">Reference proteome</keyword>
<gene>
    <name evidence="6" type="ORF">DYBT9275_01320</name>
</gene>
<dbReference type="InterPro" id="IPR017850">
    <property type="entry name" value="Alkaline_phosphatase_core_sf"/>
</dbReference>
<dbReference type="Gene3D" id="3.40.720.10">
    <property type="entry name" value="Alkaline Phosphatase, subunit A"/>
    <property type="match status" value="1"/>
</dbReference>
<dbReference type="InterPro" id="IPR050738">
    <property type="entry name" value="Sulfatase"/>
</dbReference>
<comment type="caution">
    <text evidence="6">The sequence shown here is derived from an EMBL/GenBank/DDBJ whole genome shotgun (WGS) entry which is preliminary data.</text>
</comment>
<dbReference type="Pfam" id="PF00884">
    <property type="entry name" value="Sulfatase"/>
    <property type="match status" value="1"/>
</dbReference>
<keyword evidence="3" id="KW-0378">Hydrolase</keyword>
<dbReference type="InterPro" id="IPR000917">
    <property type="entry name" value="Sulfatase_N"/>
</dbReference>
<dbReference type="GO" id="GO:0046872">
    <property type="term" value="F:metal ion binding"/>
    <property type="evidence" value="ECO:0007669"/>
    <property type="project" value="UniProtKB-KW"/>
</dbReference>
<proteinExistence type="inferred from homology"/>
<name>A0A916JB17_9BACT</name>
<evidence type="ECO:0000313" key="7">
    <source>
        <dbReference type="Proteomes" id="UP000680038"/>
    </source>
</evidence>
<organism evidence="6 7">
    <name type="scientific">Dyadobacter helix</name>
    <dbReference type="NCBI Taxonomy" id="2822344"/>
    <lineage>
        <taxon>Bacteria</taxon>
        <taxon>Pseudomonadati</taxon>
        <taxon>Bacteroidota</taxon>
        <taxon>Cytophagia</taxon>
        <taxon>Cytophagales</taxon>
        <taxon>Spirosomataceae</taxon>
        <taxon>Dyadobacter</taxon>
    </lineage>
</organism>
<evidence type="ECO:0000259" key="5">
    <source>
        <dbReference type="Pfam" id="PF00884"/>
    </source>
</evidence>
<sequence>MICNKNNTTVHVNLKPTILLAMTLLLSLSLFAQEKPNIILILADDMGKECIGAYGSTYKTPNIDKLASEGLKFNYGFSQPLCTPSRVQIMTGKYNYKNYSEFGFLNQNEKTFAHLAKEAGYATAIAGKWQLGPNQKLPKHFGFDQYCLWQLSKPRREGERYARPLIDRDGDILKTTDDDYGPDIFTDYIIDFIEKNKDRKFLAYFPMALVHDPFLPTPDSKSWKNNAAGRHEKDTLNFRDMVAYSDKNVGKIIRKLKELNLYENTIIVFTGDNGTGRAIVTQLKDGRRIPGGKGLTLDRGHHVPLIVNWGSGKYKKHETDDLVDFTDILATISDAVQVPVPKAWDTDGVSILPQIKGEKGTPRKWIFSHYSPIHSEGANKNAARFFRDRRYKLYSDGRFYDLLKDIEETSPIPEGKAGAEGERVRKVFQTQLAKLPAWKFGDPGVAKVILPGLEPVPGFAEKGD</sequence>
<evidence type="ECO:0000256" key="1">
    <source>
        <dbReference type="ARBA" id="ARBA00008779"/>
    </source>
</evidence>
<evidence type="ECO:0000313" key="6">
    <source>
        <dbReference type="EMBL" id="CAG4994115.1"/>
    </source>
</evidence>
<feature type="domain" description="Sulfatase N-terminal" evidence="5">
    <location>
        <begin position="36"/>
        <end position="337"/>
    </location>
</feature>
<dbReference type="CDD" id="cd16151">
    <property type="entry name" value="sulfatase_like"/>
    <property type="match status" value="1"/>
</dbReference>
<dbReference type="EMBL" id="CAJRAF010000001">
    <property type="protein sequence ID" value="CAG4994115.1"/>
    <property type="molecule type" value="Genomic_DNA"/>
</dbReference>
<evidence type="ECO:0000256" key="3">
    <source>
        <dbReference type="ARBA" id="ARBA00022801"/>
    </source>
</evidence>
<evidence type="ECO:0000256" key="2">
    <source>
        <dbReference type="ARBA" id="ARBA00022723"/>
    </source>
</evidence>
<dbReference type="GO" id="GO:0004065">
    <property type="term" value="F:arylsulfatase activity"/>
    <property type="evidence" value="ECO:0007669"/>
    <property type="project" value="TreeGrafter"/>
</dbReference>
<accession>A0A916JB17</accession>